<dbReference type="PANTHER" id="PTHR42939">
    <property type="entry name" value="ABC TRANSPORTER ATP-BINDING PROTEIN ALBC-RELATED"/>
    <property type="match status" value="1"/>
</dbReference>
<feature type="domain" description="ABC transporter" evidence="4">
    <location>
        <begin position="6"/>
        <end position="228"/>
    </location>
</feature>
<name>A0A0X8GY55_9FIRM</name>
<evidence type="ECO:0000313" key="5">
    <source>
        <dbReference type="EMBL" id="AMC92573.1"/>
    </source>
</evidence>
<evidence type="ECO:0000259" key="4">
    <source>
        <dbReference type="PROSITE" id="PS50893"/>
    </source>
</evidence>
<accession>A0A0X8GY55</accession>
<dbReference type="PROSITE" id="PS50893">
    <property type="entry name" value="ABC_TRANSPORTER_2"/>
    <property type="match status" value="1"/>
</dbReference>
<organism evidence="5 6">
    <name type="scientific">Erysipelothrix larvae</name>
    <dbReference type="NCBI Taxonomy" id="1514105"/>
    <lineage>
        <taxon>Bacteria</taxon>
        <taxon>Bacillati</taxon>
        <taxon>Bacillota</taxon>
        <taxon>Erysipelotrichia</taxon>
        <taxon>Erysipelotrichales</taxon>
        <taxon>Erysipelotrichaceae</taxon>
        <taxon>Erysipelothrix</taxon>
    </lineage>
</organism>
<dbReference type="InterPro" id="IPR051782">
    <property type="entry name" value="ABC_Transporter_VariousFunc"/>
</dbReference>
<evidence type="ECO:0000256" key="3">
    <source>
        <dbReference type="ARBA" id="ARBA00022840"/>
    </source>
</evidence>
<dbReference type="GO" id="GO:0005524">
    <property type="term" value="F:ATP binding"/>
    <property type="evidence" value="ECO:0007669"/>
    <property type="project" value="UniProtKB-KW"/>
</dbReference>
<dbReference type="RefSeq" id="WP_067630047.1">
    <property type="nucleotide sequence ID" value="NZ_CP013213.1"/>
</dbReference>
<proteinExistence type="predicted"/>
<dbReference type="KEGG" id="erl:AOC36_00755"/>
<dbReference type="InterPro" id="IPR003439">
    <property type="entry name" value="ABC_transporter-like_ATP-bd"/>
</dbReference>
<keyword evidence="1" id="KW-0813">Transport</keyword>
<dbReference type="PANTHER" id="PTHR42939:SF1">
    <property type="entry name" value="ABC TRANSPORTER ATP-BINDING PROTEIN ALBC-RELATED"/>
    <property type="match status" value="1"/>
</dbReference>
<dbReference type="InterPro" id="IPR003593">
    <property type="entry name" value="AAA+_ATPase"/>
</dbReference>
<evidence type="ECO:0000313" key="6">
    <source>
        <dbReference type="Proteomes" id="UP000063781"/>
    </source>
</evidence>
<dbReference type="SMART" id="SM00382">
    <property type="entry name" value="AAA"/>
    <property type="match status" value="1"/>
</dbReference>
<keyword evidence="3" id="KW-0067">ATP-binding</keyword>
<reference evidence="5 6" key="1">
    <citation type="submission" date="2015-10" db="EMBL/GenBank/DDBJ databases">
        <title>Erysipelothrix larvae sp. LV19 isolated from the larval gut of the rhinoceros beetle, Trypoxylus dichotomus.</title>
        <authorList>
            <person name="Lim S."/>
            <person name="Kim B.-C."/>
        </authorList>
    </citation>
    <scope>NUCLEOTIDE SEQUENCE [LARGE SCALE GENOMIC DNA]</scope>
    <source>
        <strain evidence="5 6">LV19</strain>
    </source>
</reference>
<dbReference type="STRING" id="1514105.AOC36_00755"/>
<dbReference type="OrthoDB" id="9804819at2"/>
<sequence>MVENVIQIKGVSKGYGKVQVLSDINLTLSRGKIVGLCGPNGAGKTTLIKILVGLLRDYSGNILIADQKIGPHSKGIISYLPDVDTFDSKITGKRVLSLYTDMYKDFDAQRFIELMERLQLTMDMELRKMSKGMREKFQLALCLARRSEVYILDEPIAGVDPAARDSIIQTVLSNYSEDSLLIISTHLIQDIENVLDEVIFLKDGTVFLHENCDDLRLEKGMSVDALFREVFKW</sequence>
<dbReference type="SUPFAM" id="SSF52540">
    <property type="entry name" value="P-loop containing nucleoside triphosphate hydrolases"/>
    <property type="match status" value="1"/>
</dbReference>
<keyword evidence="6" id="KW-1185">Reference proteome</keyword>
<evidence type="ECO:0000256" key="2">
    <source>
        <dbReference type="ARBA" id="ARBA00022741"/>
    </source>
</evidence>
<dbReference type="EMBL" id="CP013213">
    <property type="protein sequence ID" value="AMC92573.1"/>
    <property type="molecule type" value="Genomic_DNA"/>
</dbReference>
<dbReference type="GO" id="GO:0016887">
    <property type="term" value="F:ATP hydrolysis activity"/>
    <property type="evidence" value="ECO:0007669"/>
    <property type="project" value="InterPro"/>
</dbReference>
<gene>
    <name evidence="5" type="ORF">AOC36_00755</name>
</gene>
<dbReference type="CDD" id="cd03230">
    <property type="entry name" value="ABC_DR_subfamily_A"/>
    <property type="match status" value="1"/>
</dbReference>
<evidence type="ECO:0000256" key="1">
    <source>
        <dbReference type="ARBA" id="ARBA00022448"/>
    </source>
</evidence>
<dbReference type="AlphaFoldDB" id="A0A0X8GY55"/>
<dbReference type="Proteomes" id="UP000063781">
    <property type="component" value="Chromosome"/>
</dbReference>
<keyword evidence="2" id="KW-0547">Nucleotide-binding</keyword>
<protein>
    <recommendedName>
        <fullName evidence="4">ABC transporter domain-containing protein</fullName>
    </recommendedName>
</protein>
<dbReference type="Pfam" id="PF00005">
    <property type="entry name" value="ABC_tran"/>
    <property type="match status" value="1"/>
</dbReference>
<dbReference type="Gene3D" id="3.40.50.300">
    <property type="entry name" value="P-loop containing nucleotide triphosphate hydrolases"/>
    <property type="match status" value="1"/>
</dbReference>
<dbReference type="InterPro" id="IPR027417">
    <property type="entry name" value="P-loop_NTPase"/>
</dbReference>